<evidence type="ECO:0000256" key="4">
    <source>
        <dbReference type="ARBA" id="ARBA00022847"/>
    </source>
</evidence>
<feature type="transmembrane region" description="Helical" evidence="8">
    <location>
        <begin position="366"/>
        <end position="388"/>
    </location>
</feature>
<keyword evidence="5 8" id="KW-1133">Transmembrane helix</keyword>
<dbReference type="InterPro" id="IPR020846">
    <property type="entry name" value="MFS_dom"/>
</dbReference>
<feature type="transmembrane region" description="Helical" evidence="8">
    <location>
        <begin position="340"/>
        <end position="360"/>
    </location>
</feature>
<keyword evidence="3 8" id="KW-0812">Transmembrane</keyword>
<evidence type="ECO:0000256" key="7">
    <source>
        <dbReference type="SAM" id="MobiDB-lite"/>
    </source>
</evidence>
<dbReference type="AlphaFoldDB" id="A0A8X6PIT8"/>
<dbReference type="GO" id="GO:0016020">
    <property type="term" value="C:membrane"/>
    <property type="evidence" value="ECO:0007669"/>
    <property type="project" value="UniProtKB-SubCell"/>
</dbReference>
<feature type="transmembrane region" description="Helical" evidence="8">
    <location>
        <begin position="434"/>
        <end position="453"/>
    </location>
</feature>
<evidence type="ECO:0000256" key="2">
    <source>
        <dbReference type="ARBA" id="ARBA00022448"/>
    </source>
</evidence>
<dbReference type="FunFam" id="1.20.1250.20:FF:000423">
    <property type="entry name" value="Putative inorganic phosphate cotransporter-like Protein"/>
    <property type="match status" value="1"/>
</dbReference>
<feature type="transmembrane region" description="Helical" evidence="8">
    <location>
        <begin position="169"/>
        <end position="192"/>
    </location>
</feature>
<keyword evidence="6 8" id="KW-0472">Membrane</keyword>
<evidence type="ECO:0000256" key="5">
    <source>
        <dbReference type="ARBA" id="ARBA00022989"/>
    </source>
</evidence>
<keyword evidence="4" id="KW-0769">Symport</keyword>
<evidence type="ECO:0000256" key="6">
    <source>
        <dbReference type="ARBA" id="ARBA00023136"/>
    </source>
</evidence>
<feature type="transmembrane region" description="Helical" evidence="8">
    <location>
        <begin position="134"/>
        <end position="157"/>
    </location>
</feature>
<feature type="transmembrane region" description="Helical" evidence="8">
    <location>
        <begin position="400"/>
        <end position="422"/>
    </location>
</feature>
<dbReference type="Gene3D" id="1.20.1250.20">
    <property type="entry name" value="MFS general substrate transporter like domains"/>
    <property type="match status" value="2"/>
</dbReference>
<feature type="domain" description="Major facilitator superfamily (MFS) profile" evidence="9">
    <location>
        <begin position="16"/>
        <end position="458"/>
    </location>
</feature>
<feature type="transmembrane region" description="Helical" evidence="8">
    <location>
        <begin position="79"/>
        <end position="98"/>
    </location>
</feature>
<sequence>MYGLIPKRYILTFVAFTATTLSVALQTNLSLTIVYMVQSTHDKNHISTPNECSAIRNISYNSSEHSEPISGKLDWSTEIQGYAIGFQYVGMILGYVPGGRLGELYGAKNTMMCSMLLASVFTVLSSTAAKISAYVFIICRALVGLGTAPVFPVIVIMISKWIPESERSLISSIMLAGYGTGASVSYLTAGALCSSDFLGGWPSVFYLSGIFGIIWCVWCYFIVNESPDVHPTISLKELEYLQKSIGPPPKEMKTVPWKSMVTSIPVWSLAIGTFGQFWLLAFFVTSHAIYMGTVLNLESTQNGVLSCVPNFLRALFACIVGGIIDWVRERRNFPIVYVRKGVTLCNAVTACLGFIGVIYAGCDPNLVTVAFILSGLCGDFCIFGVSLVPTDIAPSLRGTLAGILCSIGSIPYFLLPSMIGIFTKHEQSIRQWKYIYYCTIGVTIVTTLVYIVFGTSDPQPWALENNNSIKDAKDKEDEKKNEKTDSHTNGVPYITYL</sequence>
<gene>
    <name evidence="10" type="primary">C38C10.2</name>
    <name evidence="10" type="ORF">NPIL_695411</name>
</gene>
<dbReference type="Pfam" id="PF07690">
    <property type="entry name" value="MFS_1"/>
    <property type="match status" value="1"/>
</dbReference>
<evidence type="ECO:0000256" key="8">
    <source>
        <dbReference type="SAM" id="Phobius"/>
    </source>
</evidence>
<dbReference type="OrthoDB" id="2985014at2759"/>
<comment type="subcellular location">
    <subcellularLocation>
        <location evidence="1">Membrane</location>
        <topology evidence="1">Multi-pass membrane protein</topology>
    </subcellularLocation>
</comment>
<dbReference type="SUPFAM" id="SSF103473">
    <property type="entry name" value="MFS general substrate transporter"/>
    <property type="match status" value="1"/>
</dbReference>
<feature type="compositionally biased region" description="Basic and acidic residues" evidence="7">
    <location>
        <begin position="470"/>
        <end position="486"/>
    </location>
</feature>
<evidence type="ECO:0000259" key="9">
    <source>
        <dbReference type="PROSITE" id="PS50850"/>
    </source>
</evidence>
<dbReference type="GO" id="GO:0006820">
    <property type="term" value="P:monoatomic anion transport"/>
    <property type="evidence" value="ECO:0007669"/>
    <property type="project" value="TreeGrafter"/>
</dbReference>
<keyword evidence="2" id="KW-0813">Transport</keyword>
<evidence type="ECO:0000256" key="1">
    <source>
        <dbReference type="ARBA" id="ARBA00004141"/>
    </source>
</evidence>
<feature type="transmembrane region" description="Helical" evidence="8">
    <location>
        <begin position="204"/>
        <end position="223"/>
    </location>
</feature>
<organism evidence="10 11">
    <name type="scientific">Nephila pilipes</name>
    <name type="common">Giant wood spider</name>
    <name type="synonym">Nephila maculata</name>
    <dbReference type="NCBI Taxonomy" id="299642"/>
    <lineage>
        <taxon>Eukaryota</taxon>
        <taxon>Metazoa</taxon>
        <taxon>Ecdysozoa</taxon>
        <taxon>Arthropoda</taxon>
        <taxon>Chelicerata</taxon>
        <taxon>Arachnida</taxon>
        <taxon>Araneae</taxon>
        <taxon>Araneomorphae</taxon>
        <taxon>Entelegynae</taxon>
        <taxon>Araneoidea</taxon>
        <taxon>Nephilidae</taxon>
        <taxon>Nephila</taxon>
    </lineage>
</organism>
<evidence type="ECO:0000313" key="11">
    <source>
        <dbReference type="Proteomes" id="UP000887013"/>
    </source>
</evidence>
<dbReference type="InterPro" id="IPR050382">
    <property type="entry name" value="MFS_Na/Anion_cotransporter"/>
</dbReference>
<accession>A0A8X6PIT8</accession>
<dbReference type="EMBL" id="BMAW01116192">
    <property type="protein sequence ID" value="GFT69596.1"/>
    <property type="molecule type" value="Genomic_DNA"/>
</dbReference>
<dbReference type="PANTHER" id="PTHR11662">
    <property type="entry name" value="SOLUTE CARRIER FAMILY 17"/>
    <property type="match status" value="1"/>
</dbReference>
<keyword evidence="11" id="KW-1185">Reference proteome</keyword>
<reference evidence="10" key="1">
    <citation type="submission" date="2020-08" db="EMBL/GenBank/DDBJ databases">
        <title>Multicomponent nature underlies the extraordinary mechanical properties of spider dragline silk.</title>
        <authorList>
            <person name="Kono N."/>
            <person name="Nakamura H."/>
            <person name="Mori M."/>
            <person name="Yoshida Y."/>
            <person name="Ohtoshi R."/>
            <person name="Malay A.D."/>
            <person name="Moran D.A.P."/>
            <person name="Tomita M."/>
            <person name="Numata K."/>
            <person name="Arakawa K."/>
        </authorList>
    </citation>
    <scope>NUCLEOTIDE SEQUENCE</scope>
</reference>
<dbReference type="PROSITE" id="PS50850">
    <property type="entry name" value="MFS"/>
    <property type="match status" value="1"/>
</dbReference>
<feature type="transmembrane region" description="Helical" evidence="8">
    <location>
        <begin position="310"/>
        <end position="328"/>
    </location>
</feature>
<dbReference type="Proteomes" id="UP000887013">
    <property type="component" value="Unassembled WGS sequence"/>
</dbReference>
<dbReference type="PANTHER" id="PTHR11662:SF399">
    <property type="entry name" value="FI19708P1-RELATED"/>
    <property type="match status" value="1"/>
</dbReference>
<dbReference type="InterPro" id="IPR011701">
    <property type="entry name" value="MFS"/>
</dbReference>
<feature type="region of interest" description="Disordered" evidence="7">
    <location>
        <begin position="464"/>
        <end position="497"/>
    </location>
</feature>
<feature type="transmembrane region" description="Helical" evidence="8">
    <location>
        <begin position="266"/>
        <end position="290"/>
    </location>
</feature>
<protein>
    <submittedName>
        <fullName evidence="10">Uncharacterized transporter slc-17.2</fullName>
    </submittedName>
</protein>
<name>A0A8X6PIT8_NEPPI</name>
<evidence type="ECO:0000313" key="10">
    <source>
        <dbReference type="EMBL" id="GFT69596.1"/>
    </source>
</evidence>
<comment type="caution">
    <text evidence="10">The sequence shown here is derived from an EMBL/GenBank/DDBJ whole genome shotgun (WGS) entry which is preliminary data.</text>
</comment>
<dbReference type="FunFam" id="1.20.1250.20:FF:000003">
    <property type="entry name" value="Solute carrier family 17 member 3"/>
    <property type="match status" value="1"/>
</dbReference>
<proteinExistence type="predicted"/>
<dbReference type="GO" id="GO:0015293">
    <property type="term" value="F:symporter activity"/>
    <property type="evidence" value="ECO:0007669"/>
    <property type="project" value="UniProtKB-KW"/>
</dbReference>
<dbReference type="InterPro" id="IPR036259">
    <property type="entry name" value="MFS_trans_sf"/>
</dbReference>
<evidence type="ECO:0000256" key="3">
    <source>
        <dbReference type="ARBA" id="ARBA00022692"/>
    </source>
</evidence>
<feature type="transmembrane region" description="Helical" evidence="8">
    <location>
        <begin position="110"/>
        <end position="128"/>
    </location>
</feature>